<evidence type="ECO:0000256" key="12">
    <source>
        <dbReference type="SAM" id="MobiDB-lite"/>
    </source>
</evidence>
<evidence type="ECO:0000256" key="7">
    <source>
        <dbReference type="ARBA" id="ARBA00022824"/>
    </source>
</evidence>
<evidence type="ECO:0000256" key="10">
    <source>
        <dbReference type="ARBA" id="ARBA00038466"/>
    </source>
</evidence>
<comment type="similarity">
    <text evidence="10">Belongs to the glycosyltransferase 22 family. PIGZ subfamily.</text>
</comment>
<feature type="transmembrane region" description="Helical" evidence="11">
    <location>
        <begin position="181"/>
        <end position="198"/>
    </location>
</feature>
<evidence type="ECO:0000256" key="2">
    <source>
        <dbReference type="ARBA" id="ARBA00004687"/>
    </source>
</evidence>
<feature type="transmembrane region" description="Helical" evidence="11">
    <location>
        <begin position="465"/>
        <end position="484"/>
    </location>
</feature>
<keyword evidence="4 11" id="KW-0328">Glycosyltransferase</keyword>
<comment type="pathway">
    <text evidence="2">Glycolipid biosynthesis; glycosylphosphatidylinositol-anchor biosynthesis.</text>
</comment>
<evidence type="ECO:0000256" key="8">
    <source>
        <dbReference type="ARBA" id="ARBA00022989"/>
    </source>
</evidence>
<feature type="compositionally biased region" description="Polar residues" evidence="12">
    <location>
        <begin position="227"/>
        <end position="248"/>
    </location>
</feature>
<dbReference type="InterPro" id="IPR005599">
    <property type="entry name" value="GPI_mannosylTrfase"/>
</dbReference>
<dbReference type="Proteomes" id="UP001347796">
    <property type="component" value="Unassembled WGS sequence"/>
</dbReference>
<comment type="subcellular location">
    <subcellularLocation>
        <location evidence="1 11">Endoplasmic reticulum membrane</location>
        <topology evidence="1 11">Multi-pass membrane protein</topology>
    </subcellularLocation>
</comment>
<dbReference type="GO" id="GO:0000026">
    <property type="term" value="F:alpha-1,2-mannosyltransferase activity"/>
    <property type="evidence" value="ECO:0007669"/>
    <property type="project" value="TreeGrafter"/>
</dbReference>
<dbReference type="SUPFAM" id="SSF48452">
    <property type="entry name" value="TPR-like"/>
    <property type="match status" value="1"/>
</dbReference>
<dbReference type="Pfam" id="PF03901">
    <property type="entry name" value="Glyco_transf_22"/>
    <property type="match status" value="2"/>
</dbReference>
<dbReference type="EMBL" id="JAZGQO010000002">
    <property type="protein sequence ID" value="KAK6191859.1"/>
    <property type="molecule type" value="Genomic_DNA"/>
</dbReference>
<evidence type="ECO:0000256" key="1">
    <source>
        <dbReference type="ARBA" id="ARBA00004477"/>
    </source>
</evidence>
<feature type="region of interest" description="Disordered" evidence="12">
    <location>
        <begin position="218"/>
        <end position="256"/>
    </location>
</feature>
<keyword evidence="7 11" id="KW-0256">Endoplasmic reticulum</keyword>
<comment type="caution">
    <text evidence="13">The sequence shown here is derived from an EMBL/GenBank/DDBJ whole genome shotgun (WGS) entry which is preliminary data.</text>
</comment>
<feature type="transmembrane region" description="Helical" evidence="11">
    <location>
        <begin position="128"/>
        <end position="149"/>
    </location>
</feature>
<dbReference type="GO" id="GO:0006506">
    <property type="term" value="P:GPI anchor biosynthetic process"/>
    <property type="evidence" value="ECO:0007669"/>
    <property type="project" value="UniProtKB-KW"/>
</dbReference>
<keyword evidence="8 11" id="KW-1133">Transmembrane helix</keyword>
<dbReference type="GO" id="GO:0005789">
    <property type="term" value="C:endoplasmic reticulum membrane"/>
    <property type="evidence" value="ECO:0007669"/>
    <property type="project" value="UniProtKB-SubCell"/>
</dbReference>
<dbReference type="InterPro" id="IPR011990">
    <property type="entry name" value="TPR-like_helical_dom_sf"/>
</dbReference>
<name>A0AAN8KGG2_PATCE</name>
<gene>
    <name evidence="13" type="ORF">SNE40_003443</name>
</gene>
<evidence type="ECO:0000256" key="3">
    <source>
        <dbReference type="ARBA" id="ARBA00022502"/>
    </source>
</evidence>
<dbReference type="PANTHER" id="PTHR22760">
    <property type="entry name" value="GLYCOSYLTRANSFERASE"/>
    <property type="match status" value="1"/>
</dbReference>
<feature type="transmembrane region" description="Helical" evidence="11">
    <location>
        <begin position="22"/>
        <end position="42"/>
    </location>
</feature>
<evidence type="ECO:0000256" key="5">
    <source>
        <dbReference type="ARBA" id="ARBA00022679"/>
    </source>
</evidence>
<evidence type="ECO:0000256" key="11">
    <source>
        <dbReference type="RuleBase" id="RU363075"/>
    </source>
</evidence>
<reference evidence="13 14" key="1">
    <citation type="submission" date="2024-01" db="EMBL/GenBank/DDBJ databases">
        <title>The genome of the rayed Mediterranean limpet Patella caerulea (Linnaeus, 1758).</title>
        <authorList>
            <person name="Anh-Thu Weber A."/>
            <person name="Halstead-Nussloch G."/>
        </authorList>
    </citation>
    <scope>NUCLEOTIDE SEQUENCE [LARGE SCALE GENOMIC DNA]</scope>
    <source>
        <strain evidence="13">AATW-2023a</strain>
        <tissue evidence="13">Whole specimen</tissue>
    </source>
</reference>
<dbReference type="AlphaFoldDB" id="A0AAN8KGG2"/>
<dbReference type="PANTHER" id="PTHR22760:SF3">
    <property type="entry name" value="GPI MANNOSYLTRANSFERASE 4"/>
    <property type="match status" value="1"/>
</dbReference>
<accession>A0AAN8KGG2</accession>
<organism evidence="13 14">
    <name type="scientific">Patella caerulea</name>
    <name type="common">Rayed Mediterranean limpet</name>
    <dbReference type="NCBI Taxonomy" id="87958"/>
    <lineage>
        <taxon>Eukaryota</taxon>
        <taxon>Metazoa</taxon>
        <taxon>Spiralia</taxon>
        <taxon>Lophotrochozoa</taxon>
        <taxon>Mollusca</taxon>
        <taxon>Gastropoda</taxon>
        <taxon>Patellogastropoda</taxon>
        <taxon>Patelloidea</taxon>
        <taxon>Patellidae</taxon>
        <taxon>Patella</taxon>
    </lineage>
</organism>
<keyword evidence="5" id="KW-0808">Transferase</keyword>
<feature type="transmembrane region" description="Helical" evidence="11">
    <location>
        <begin position="441"/>
        <end position="459"/>
    </location>
</feature>
<feature type="transmembrane region" description="Helical" evidence="11">
    <location>
        <begin position="496"/>
        <end position="516"/>
    </location>
</feature>
<evidence type="ECO:0000256" key="9">
    <source>
        <dbReference type="ARBA" id="ARBA00023136"/>
    </source>
</evidence>
<feature type="transmembrane region" description="Helical" evidence="11">
    <location>
        <begin position="378"/>
        <end position="396"/>
    </location>
</feature>
<sequence>MTKGKATPVIEKASKSTEKGRIFPWYSPYIIFLVTIVIRVCYVSQPSNWWILHPDEIYQSLEVAHSEVYGYGFRPYEYLTSEAQPNNTRIRERELQLGMAAMRSFLFPGFFVFISYCLEVLNVDVQPFLAWKISHACITSTLPLAIFIFTKRHFRSHDAGVMAAVLASSSIHLNVFGTHTLINSFLAPFVFLSMSYILPVQKEQHGQLGAQNLYTDSARKHGPPNVYNPNPVSDSESKNSSHPTTHTNVAHKRHQTNQLKDINSNIEQLHTSPNKSTPRDVGVSFINPVLQLYDMVSNGLHGWCNMESNMSQMEPRKNHATFPSLSAWASTHPQNLITLCSSFVLTLSSYIRPDLTIFCLIVYIPHCRLNRMMTFKHVYCGLGATLALSICLRDDFSTYGYGVISPFNWFNFNVLQHFSGALFGTMEFTFYLKVLFIESTINLLLFAFSLSVMCGSVIFGHRELIAIPCKLMASLVFLFVFYSLQGHKEPRHIHHLFCLYYVIIAGIICSCLKSSFNPISSRKCVTFLSCILIVSGYKNFPSPTDKSNRAWVYAGIYHSNDVNTCLNYVAHTENVTGVFLDTSVHMTGGYSVLHRDVPVLTLLIHEFYEFDFNSRLNLTSKYNMGSKNARVSTLSRASNFISVLNTPYLLKFLINNPEYNYLIIGINRPFINFGYKEVFRSGNMSVLRRTFYRYDEERLLATAKTIPIGMNATVLNYEGNWLFNLGAFEQAARRLEASLWIDQSIINNYQLLSNIYYHHGDRRQASNIMKKCYELYNKKKCSGTTPPRILHSNYKITL</sequence>
<feature type="transmembrane region" description="Helical" evidence="11">
    <location>
        <begin position="97"/>
        <end position="116"/>
    </location>
</feature>
<protein>
    <recommendedName>
        <fullName evidence="11">Mannosyltransferase</fullName>
        <ecNumber evidence="11">2.4.1.-</ecNumber>
    </recommendedName>
</protein>
<keyword evidence="6 11" id="KW-0812">Transmembrane</keyword>
<dbReference type="EC" id="2.4.1.-" evidence="11"/>
<evidence type="ECO:0000313" key="14">
    <source>
        <dbReference type="Proteomes" id="UP001347796"/>
    </source>
</evidence>
<feature type="transmembrane region" description="Helical" evidence="11">
    <location>
        <begin position="416"/>
        <end position="434"/>
    </location>
</feature>
<keyword evidence="14" id="KW-1185">Reference proteome</keyword>
<proteinExistence type="inferred from homology"/>
<dbReference type="Gene3D" id="1.25.40.10">
    <property type="entry name" value="Tetratricopeptide repeat domain"/>
    <property type="match status" value="1"/>
</dbReference>
<keyword evidence="9 11" id="KW-0472">Membrane</keyword>
<evidence type="ECO:0000256" key="6">
    <source>
        <dbReference type="ARBA" id="ARBA00022692"/>
    </source>
</evidence>
<keyword evidence="3" id="KW-0337">GPI-anchor biosynthesis</keyword>
<evidence type="ECO:0000256" key="4">
    <source>
        <dbReference type="ARBA" id="ARBA00022676"/>
    </source>
</evidence>
<evidence type="ECO:0000313" key="13">
    <source>
        <dbReference type="EMBL" id="KAK6191859.1"/>
    </source>
</evidence>